<feature type="compositionally biased region" description="Low complexity" evidence="1">
    <location>
        <begin position="342"/>
        <end position="351"/>
    </location>
</feature>
<gene>
    <name evidence="2" type="ORF">CB5_LOCUS13462</name>
</gene>
<reference evidence="2" key="1">
    <citation type="submission" date="2020-07" db="EMBL/GenBank/DDBJ databases">
        <authorList>
            <person name="Lin J."/>
        </authorList>
    </citation>
    <scope>NUCLEOTIDE SEQUENCE</scope>
</reference>
<evidence type="ECO:0000256" key="1">
    <source>
        <dbReference type="SAM" id="MobiDB-lite"/>
    </source>
</evidence>
<accession>A0A6V7PHB7</accession>
<feature type="region of interest" description="Disordered" evidence="1">
    <location>
        <begin position="326"/>
        <end position="359"/>
    </location>
</feature>
<dbReference type="AlphaFoldDB" id="A0A6V7PHB7"/>
<dbReference type="EMBL" id="LR862148">
    <property type="protein sequence ID" value="CAD1830251.1"/>
    <property type="molecule type" value="Genomic_DNA"/>
</dbReference>
<name>A0A6V7PHB7_ANACO</name>
<evidence type="ECO:0000313" key="2">
    <source>
        <dbReference type="EMBL" id="CAD1830251.1"/>
    </source>
</evidence>
<sequence>MATTGPPLKTFSAAVKSTPEQQARPHPAMTTADPGVVISLEHFVEHVVVLLQSLLVVGEDGVVISERAAKRKRRCATEPGEDHGGLGADSLKAGGFGAGGLEVSGPGTSGLRAMASGAGADELDVVGRGRLGVTQAALERAALERASSAQAALTPRVMERRLWRRRGCRRGSWWRLGGGSRALGSRASRPPTMRENEAEFGGARWVAPTCGGAVDVARRRGGRRSSVELGARLPLTGEDVAELGGARDFFGGMLIRSSSSNSSPFRSIRSKHPSIIDKNTGEQVVDDVSEEEPAFVVEALGVPDVEEGTNEVQQGVGEEMTSAMQRLGNPGAGVSAARESEWAASAQSAMSNGLGRRTQ</sequence>
<protein>
    <submittedName>
        <fullName evidence="2">Uncharacterized protein</fullName>
    </submittedName>
</protein>
<organism evidence="2">
    <name type="scientific">Ananas comosus var. bracteatus</name>
    <name type="common">red pineapple</name>
    <dbReference type="NCBI Taxonomy" id="296719"/>
    <lineage>
        <taxon>Eukaryota</taxon>
        <taxon>Viridiplantae</taxon>
        <taxon>Streptophyta</taxon>
        <taxon>Embryophyta</taxon>
        <taxon>Tracheophyta</taxon>
        <taxon>Spermatophyta</taxon>
        <taxon>Magnoliopsida</taxon>
        <taxon>Liliopsida</taxon>
        <taxon>Poales</taxon>
        <taxon>Bromeliaceae</taxon>
        <taxon>Bromelioideae</taxon>
        <taxon>Ananas</taxon>
    </lineage>
</organism>
<proteinExistence type="predicted"/>